<dbReference type="InterPro" id="IPR015422">
    <property type="entry name" value="PyrdxlP-dep_Trfase_small"/>
</dbReference>
<name>A0A644YGV4_9ZZZZ</name>
<dbReference type="SUPFAM" id="SSF53383">
    <property type="entry name" value="PLP-dependent transferases"/>
    <property type="match status" value="1"/>
</dbReference>
<dbReference type="Gene3D" id="3.90.1150.10">
    <property type="entry name" value="Aspartate Aminotransferase, domain 1"/>
    <property type="match status" value="1"/>
</dbReference>
<keyword evidence="4" id="KW-0808">Transferase</keyword>
<evidence type="ECO:0000259" key="3">
    <source>
        <dbReference type="Pfam" id="PF00266"/>
    </source>
</evidence>
<evidence type="ECO:0000256" key="1">
    <source>
        <dbReference type="ARBA" id="ARBA00001933"/>
    </source>
</evidence>
<dbReference type="EMBL" id="VSSQ01004938">
    <property type="protein sequence ID" value="MPM27228.1"/>
    <property type="molecule type" value="Genomic_DNA"/>
</dbReference>
<dbReference type="AlphaFoldDB" id="A0A644YGV4"/>
<dbReference type="Pfam" id="PF00266">
    <property type="entry name" value="Aminotran_5"/>
    <property type="match status" value="1"/>
</dbReference>
<proteinExistence type="predicted"/>
<dbReference type="GO" id="GO:0031071">
    <property type="term" value="F:cysteine desulfurase activity"/>
    <property type="evidence" value="ECO:0007669"/>
    <property type="project" value="UniProtKB-EC"/>
</dbReference>
<accession>A0A644YGV4</accession>
<feature type="domain" description="Aminotransferase class V" evidence="3">
    <location>
        <begin position="4"/>
        <end position="359"/>
    </location>
</feature>
<dbReference type="InterPro" id="IPR015421">
    <property type="entry name" value="PyrdxlP-dep_Trfase_major"/>
</dbReference>
<dbReference type="PANTHER" id="PTHR11601">
    <property type="entry name" value="CYSTEINE DESULFURYLASE FAMILY MEMBER"/>
    <property type="match status" value="1"/>
</dbReference>
<dbReference type="InterPro" id="IPR000192">
    <property type="entry name" value="Aminotrans_V_dom"/>
</dbReference>
<dbReference type="InterPro" id="IPR015424">
    <property type="entry name" value="PyrdxlP-dep_Trfase"/>
</dbReference>
<evidence type="ECO:0000256" key="2">
    <source>
        <dbReference type="ARBA" id="ARBA00022898"/>
    </source>
</evidence>
<gene>
    <name evidence="4" type="primary">iscS_27</name>
    <name evidence="4" type="ORF">SDC9_73738</name>
</gene>
<reference evidence="4" key="1">
    <citation type="submission" date="2019-08" db="EMBL/GenBank/DDBJ databases">
        <authorList>
            <person name="Kucharzyk K."/>
            <person name="Murdoch R.W."/>
            <person name="Higgins S."/>
            <person name="Loffler F."/>
        </authorList>
    </citation>
    <scope>NUCLEOTIDE SEQUENCE</scope>
</reference>
<keyword evidence="2" id="KW-0663">Pyridoxal phosphate</keyword>
<evidence type="ECO:0000313" key="4">
    <source>
        <dbReference type="EMBL" id="MPM27228.1"/>
    </source>
</evidence>
<sequence length="377" mass="40126">MKQIYLDWAAHTPADPRVLQALADAELPGNPSARHGAGRQAAALLERAYDELAGLLGVSPDELIHTSGASEANNLALKGFARAGRHVGRHIITTPLEHPSVSAPLTFLQEQGYEIDLLPVGRDGRVEVDELEALMRADTVLVSVCAVDSELGALQPIGDIRRILSRFPNCLLHVDATQAIGKIPFDLALADSASLSAHKFFGVCGSGLLYKRRGLAPEPLIHGGEGAGLYRSGTPMVSLLASTAAALRLSAQGLEEGYAHITALNRRLRSALADYPLVRVNSPEDAVPHILNLSVPGAKGEDIQRALDARGVCVSVKSACSVPGTPSRAVFAVSRDRKRALSSFRVSMSVKTTAEDLEGFLTAFQSVYEELTHGQRA</sequence>
<comment type="cofactor">
    <cofactor evidence="1">
        <name>pyridoxal 5'-phosphate</name>
        <dbReference type="ChEBI" id="CHEBI:597326"/>
    </cofactor>
</comment>
<dbReference type="PANTHER" id="PTHR11601:SF50">
    <property type="entry name" value="CYSTEINE DESULFURASE ISCS 2-RELATED"/>
    <property type="match status" value="1"/>
</dbReference>
<protein>
    <submittedName>
        <fullName evidence="4">Cysteine desulfurase IscS</fullName>
        <ecNumber evidence="4">2.8.1.7</ecNumber>
    </submittedName>
</protein>
<dbReference type="Gene3D" id="3.40.640.10">
    <property type="entry name" value="Type I PLP-dependent aspartate aminotransferase-like (Major domain)"/>
    <property type="match status" value="1"/>
</dbReference>
<dbReference type="PIRSF" id="PIRSF005572">
    <property type="entry name" value="NifS"/>
    <property type="match status" value="1"/>
</dbReference>
<dbReference type="EC" id="2.8.1.7" evidence="4"/>
<dbReference type="InterPro" id="IPR016454">
    <property type="entry name" value="Cysteine_dSase"/>
</dbReference>
<organism evidence="4">
    <name type="scientific">bioreactor metagenome</name>
    <dbReference type="NCBI Taxonomy" id="1076179"/>
    <lineage>
        <taxon>unclassified sequences</taxon>
        <taxon>metagenomes</taxon>
        <taxon>ecological metagenomes</taxon>
    </lineage>
</organism>
<comment type="caution">
    <text evidence="4">The sequence shown here is derived from an EMBL/GenBank/DDBJ whole genome shotgun (WGS) entry which is preliminary data.</text>
</comment>